<keyword evidence="4" id="KW-1185">Reference proteome</keyword>
<dbReference type="EMBL" id="CP036433">
    <property type="protein sequence ID" value="QDU92411.1"/>
    <property type="molecule type" value="Genomic_DNA"/>
</dbReference>
<dbReference type="KEGG" id="lcre:Pla8534_01590"/>
<evidence type="ECO:0000259" key="2">
    <source>
        <dbReference type="Pfam" id="PF00884"/>
    </source>
</evidence>
<keyword evidence="3" id="KW-0378">Hydrolase</keyword>
<sequence precursor="true">MHQRYACLPLLVGAALLLSPAARAEEQPPNIVLIMADDLGYADLGCYGQAKIETPHLDGMAREGMRFTQHYAGNVVCAPARCCLMTGKHPGHAYVRGNRRQVGAEGQLAIPLKEFTLAEAMQQAGYKTGMFGKWGLGNPGTTGDPLRQGWDTYFGYTDQIRAHNYFPDFLLKDGKRLPLNNKVRYLSPDAWHKGIGSYATEKKEYSHDLIAAAAFEFVRQNRSRPFFLYLPFTLPHDNGEAPRQQMETPDFGRYAEREGWSLNQKGYAEMVTRMDQSVGELLSLLDELQLDKRTLVLFTSDNGPVRDRADRRDRLVTKFFDSNGPLRGFKGDVYEGGLRVPLIARWPGRISPGAEADLLCAHWDFFATCCEASGQSAPLRLDSISFLPTLLGEPERQHNHDYLYWEDGADGDIAIRQGRWEGVLREFAKNPRSRFEVYDLAADIGETNDLAASEPERVRQFRRIFRQAHSPSSHFPLPIDQ</sequence>
<dbReference type="PANTHER" id="PTHR43751:SF3">
    <property type="entry name" value="SULFATASE N-TERMINAL DOMAIN-CONTAINING PROTEIN"/>
    <property type="match status" value="1"/>
</dbReference>
<dbReference type="AlphaFoldDB" id="A0A518DKP8"/>
<feature type="chain" id="PRO_5022051622" evidence="1">
    <location>
        <begin position="25"/>
        <end position="481"/>
    </location>
</feature>
<evidence type="ECO:0000256" key="1">
    <source>
        <dbReference type="SAM" id="SignalP"/>
    </source>
</evidence>
<dbReference type="Gene3D" id="3.30.1120.10">
    <property type="match status" value="1"/>
</dbReference>
<organism evidence="3 4">
    <name type="scientific">Lignipirellula cremea</name>
    <dbReference type="NCBI Taxonomy" id="2528010"/>
    <lineage>
        <taxon>Bacteria</taxon>
        <taxon>Pseudomonadati</taxon>
        <taxon>Planctomycetota</taxon>
        <taxon>Planctomycetia</taxon>
        <taxon>Pirellulales</taxon>
        <taxon>Pirellulaceae</taxon>
        <taxon>Lignipirellula</taxon>
    </lineage>
</organism>
<dbReference type="GO" id="GO:0004065">
    <property type="term" value="F:arylsulfatase activity"/>
    <property type="evidence" value="ECO:0007669"/>
    <property type="project" value="UniProtKB-EC"/>
</dbReference>
<dbReference type="InterPro" id="IPR017850">
    <property type="entry name" value="Alkaline_phosphatase_core_sf"/>
</dbReference>
<dbReference type="CDD" id="cd16145">
    <property type="entry name" value="ARS_like"/>
    <property type="match status" value="1"/>
</dbReference>
<gene>
    <name evidence="3" type="primary">atsA_2</name>
    <name evidence="3" type="ORF">Pla8534_01590</name>
</gene>
<evidence type="ECO:0000313" key="4">
    <source>
        <dbReference type="Proteomes" id="UP000317648"/>
    </source>
</evidence>
<dbReference type="InterPro" id="IPR052701">
    <property type="entry name" value="GAG_Ulvan_Degrading_Sulfatases"/>
</dbReference>
<accession>A0A518DKP8</accession>
<feature type="signal peptide" evidence="1">
    <location>
        <begin position="1"/>
        <end position="24"/>
    </location>
</feature>
<dbReference type="RefSeq" id="WP_145048335.1">
    <property type="nucleotide sequence ID" value="NZ_CP036433.1"/>
</dbReference>
<dbReference type="Proteomes" id="UP000317648">
    <property type="component" value="Chromosome"/>
</dbReference>
<dbReference type="Gene3D" id="3.40.720.10">
    <property type="entry name" value="Alkaline Phosphatase, subunit A"/>
    <property type="match status" value="1"/>
</dbReference>
<proteinExistence type="predicted"/>
<dbReference type="OrthoDB" id="9783154at2"/>
<evidence type="ECO:0000313" key="3">
    <source>
        <dbReference type="EMBL" id="QDU92411.1"/>
    </source>
</evidence>
<keyword evidence="1" id="KW-0732">Signal</keyword>
<dbReference type="PANTHER" id="PTHR43751">
    <property type="entry name" value="SULFATASE"/>
    <property type="match status" value="1"/>
</dbReference>
<dbReference type="Pfam" id="PF00884">
    <property type="entry name" value="Sulfatase"/>
    <property type="match status" value="1"/>
</dbReference>
<reference evidence="3 4" key="1">
    <citation type="submission" date="2019-02" db="EMBL/GenBank/DDBJ databases">
        <title>Deep-cultivation of Planctomycetes and their phenomic and genomic characterization uncovers novel biology.</title>
        <authorList>
            <person name="Wiegand S."/>
            <person name="Jogler M."/>
            <person name="Boedeker C."/>
            <person name="Pinto D."/>
            <person name="Vollmers J."/>
            <person name="Rivas-Marin E."/>
            <person name="Kohn T."/>
            <person name="Peeters S.H."/>
            <person name="Heuer A."/>
            <person name="Rast P."/>
            <person name="Oberbeckmann S."/>
            <person name="Bunk B."/>
            <person name="Jeske O."/>
            <person name="Meyerdierks A."/>
            <person name="Storesund J.E."/>
            <person name="Kallscheuer N."/>
            <person name="Luecker S."/>
            <person name="Lage O.M."/>
            <person name="Pohl T."/>
            <person name="Merkel B.J."/>
            <person name="Hornburger P."/>
            <person name="Mueller R.-W."/>
            <person name="Bruemmer F."/>
            <person name="Labrenz M."/>
            <person name="Spormann A.M."/>
            <person name="Op den Camp H."/>
            <person name="Overmann J."/>
            <person name="Amann R."/>
            <person name="Jetten M.S.M."/>
            <person name="Mascher T."/>
            <person name="Medema M.H."/>
            <person name="Devos D.P."/>
            <person name="Kaster A.-K."/>
            <person name="Ovreas L."/>
            <person name="Rohde M."/>
            <person name="Galperin M.Y."/>
            <person name="Jogler C."/>
        </authorList>
    </citation>
    <scope>NUCLEOTIDE SEQUENCE [LARGE SCALE GENOMIC DNA]</scope>
    <source>
        <strain evidence="3 4">Pla85_3_4</strain>
    </source>
</reference>
<name>A0A518DKP8_9BACT</name>
<protein>
    <submittedName>
        <fullName evidence="3">Arylsulfatase</fullName>
        <ecNumber evidence="3">3.1.6.1</ecNumber>
    </submittedName>
</protein>
<feature type="domain" description="Sulfatase N-terminal" evidence="2">
    <location>
        <begin position="29"/>
        <end position="372"/>
    </location>
</feature>
<dbReference type="InterPro" id="IPR000917">
    <property type="entry name" value="Sulfatase_N"/>
</dbReference>
<dbReference type="SUPFAM" id="SSF53649">
    <property type="entry name" value="Alkaline phosphatase-like"/>
    <property type="match status" value="1"/>
</dbReference>
<dbReference type="EC" id="3.1.6.1" evidence="3"/>